<evidence type="ECO:0000313" key="2">
    <source>
        <dbReference type="Proteomes" id="UP000008549"/>
    </source>
</evidence>
<dbReference type="Proteomes" id="UP000008549">
    <property type="component" value="Unassembled WGS sequence"/>
</dbReference>
<keyword evidence="2" id="KW-1185">Reference proteome</keyword>
<reference evidence="1 2" key="2">
    <citation type="journal article" date="2011" name="PLoS Genet.">
        <title>Caenorhabditis briggsae recombinant inbred line genotypes reveal inter-strain incompatibility and the evolution of recombination.</title>
        <authorList>
            <person name="Ross J.A."/>
            <person name="Koboldt D.C."/>
            <person name="Staisch J.E."/>
            <person name="Chamberlin H.M."/>
            <person name="Gupta B.P."/>
            <person name="Miller R.D."/>
            <person name="Baird S.E."/>
            <person name="Haag E.S."/>
        </authorList>
    </citation>
    <scope>NUCLEOTIDE SEQUENCE [LARGE SCALE GENOMIC DNA]</scope>
    <source>
        <strain evidence="1 2">AF16</strain>
    </source>
</reference>
<sequence>MHTVESYVNLIEFSFKMIKVTTDLISESQFAPESQKLNFFESWNFEILGAHNLRISDSNSPSGCQNFKTSK</sequence>
<dbReference type="RefSeq" id="XP_045098862.1">
    <property type="nucleotide sequence ID" value="XM_045243662.1"/>
</dbReference>
<reference evidence="1 2" key="1">
    <citation type="journal article" date="2003" name="PLoS Biol.">
        <title>The genome sequence of Caenorhabditis briggsae: a platform for comparative genomics.</title>
        <authorList>
            <person name="Stein L.D."/>
            <person name="Bao Z."/>
            <person name="Blasiar D."/>
            <person name="Blumenthal T."/>
            <person name="Brent M.R."/>
            <person name="Chen N."/>
            <person name="Chinwalla A."/>
            <person name="Clarke L."/>
            <person name="Clee C."/>
            <person name="Coghlan A."/>
            <person name="Coulson A."/>
            <person name="D'Eustachio P."/>
            <person name="Fitch D.H."/>
            <person name="Fulton L.A."/>
            <person name="Fulton R.E."/>
            <person name="Griffiths-Jones S."/>
            <person name="Harris T.W."/>
            <person name="Hillier L.W."/>
            <person name="Kamath R."/>
            <person name="Kuwabara P.E."/>
            <person name="Mardis E.R."/>
            <person name="Marra M.A."/>
            <person name="Miner T.L."/>
            <person name="Minx P."/>
            <person name="Mullikin J.C."/>
            <person name="Plumb R.W."/>
            <person name="Rogers J."/>
            <person name="Schein J.E."/>
            <person name="Sohrmann M."/>
            <person name="Spieth J."/>
            <person name="Stajich J.E."/>
            <person name="Wei C."/>
            <person name="Willey D."/>
            <person name="Wilson R.K."/>
            <person name="Durbin R."/>
            <person name="Waterston R.H."/>
        </authorList>
    </citation>
    <scope>NUCLEOTIDE SEQUENCE [LARGE SCALE GENOMIC DNA]</scope>
    <source>
        <strain evidence="1 2">AF16</strain>
    </source>
</reference>
<dbReference type="KEGG" id="cbr:CBG_25847"/>
<protein>
    <submittedName>
        <fullName evidence="1">Protein CBG25847</fullName>
    </submittedName>
</protein>
<name>B6IHB8_CAEBR</name>
<accession>B6IHB8</accession>
<evidence type="ECO:0000313" key="1">
    <source>
        <dbReference type="EMBL" id="CAR99298.1"/>
    </source>
</evidence>
<dbReference type="InParanoid" id="B6IHB8"/>
<dbReference type="AlphaFoldDB" id="B6IHB8"/>
<proteinExistence type="predicted"/>
<dbReference type="GeneID" id="68917329"/>
<dbReference type="CTD" id="68917329"/>
<dbReference type="HOGENOM" id="CLU_2742329_0_0_1"/>
<gene>
    <name evidence="1" type="ORF">CBG25847</name>
    <name evidence="1" type="ORF">CBG_25847</name>
</gene>
<dbReference type="EMBL" id="HE601284">
    <property type="protein sequence ID" value="CAR99298.1"/>
    <property type="molecule type" value="Genomic_DNA"/>
</dbReference>
<organism evidence="1 2">
    <name type="scientific">Caenorhabditis briggsae</name>
    <dbReference type="NCBI Taxonomy" id="6238"/>
    <lineage>
        <taxon>Eukaryota</taxon>
        <taxon>Metazoa</taxon>
        <taxon>Ecdysozoa</taxon>
        <taxon>Nematoda</taxon>
        <taxon>Chromadorea</taxon>
        <taxon>Rhabditida</taxon>
        <taxon>Rhabditina</taxon>
        <taxon>Rhabditomorpha</taxon>
        <taxon>Rhabditoidea</taxon>
        <taxon>Rhabditidae</taxon>
        <taxon>Peloderinae</taxon>
        <taxon>Caenorhabditis</taxon>
    </lineage>
</organism>